<dbReference type="RefSeq" id="WP_173731027.1">
    <property type="nucleotide sequence ID" value="NZ_JABTTE010000009.1"/>
</dbReference>
<dbReference type="GO" id="GO:0003677">
    <property type="term" value="F:DNA binding"/>
    <property type="evidence" value="ECO:0007669"/>
    <property type="project" value="UniProtKB-KW"/>
</dbReference>
<dbReference type="Proteomes" id="UP000625804">
    <property type="component" value="Unassembled WGS sequence"/>
</dbReference>
<keyword evidence="1" id="KW-0238">DNA-binding</keyword>
<accession>A0A8J8GHE5</accession>
<dbReference type="AlphaFoldDB" id="A0A8J8GHE5"/>
<proteinExistence type="predicted"/>
<reference evidence="1" key="1">
    <citation type="submission" date="2020-06" db="EMBL/GenBank/DDBJ databases">
        <title>A novel thermopfilic bacterium from Erzurum, Turkey.</title>
        <authorList>
            <person name="Adiguzel A."/>
            <person name="Ay H."/>
            <person name="Baltaci M.O."/>
        </authorList>
    </citation>
    <scope>NUCLEOTIDE SEQUENCE</scope>
    <source>
        <strain evidence="1">P2</strain>
    </source>
</reference>
<sequence>MRRAWTSEELNDLKENIGVIKLTTIAKRINRSYDAVVMKLNRLGLSNTREQTGLVTLGELAKHLKVDRNIVKGWVDRHGLPCTKKKTRNTKTFYLVDILDFWKWAEENKEKVQFSNIEPNTLLPEPDWVEKERQKDYQMNKRRVYKGWTTVEDQLLLTLREKGLTYKEIGKRLNRSAISVGNRHKRIKQFMLQIQDS</sequence>
<protein>
    <submittedName>
        <fullName evidence="1">DNA-binding protein</fullName>
    </submittedName>
</protein>
<comment type="caution">
    <text evidence="1">The sequence shown here is derived from an EMBL/GenBank/DDBJ whole genome shotgun (WGS) entry which is preliminary data.</text>
</comment>
<evidence type="ECO:0000313" key="1">
    <source>
        <dbReference type="EMBL" id="NSL51826.1"/>
    </source>
</evidence>
<dbReference type="EMBL" id="JABTTE010000009">
    <property type="protein sequence ID" value="NSL51826.1"/>
    <property type="molecule type" value="Genomic_DNA"/>
</dbReference>
<dbReference type="Gene3D" id="1.10.10.10">
    <property type="entry name" value="Winged helix-like DNA-binding domain superfamily/Winged helix DNA-binding domain"/>
    <property type="match status" value="1"/>
</dbReference>
<keyword evidence="2" id="KW-1185">Reference proteome</keyword>
<dbReference type="InterPro" id="IPR036388">
    <property type="entry name" value="WH-like_DNA-bd_sf"/>
</dbReference>
<evidence type="ECO:0000313" key="2">
    <source>
        <dbReference type="Proteomes" id="UP000625804"/>
    </source>
</evidence>
<name>A0A8J8GHE5_9BACI</name>
<gene>
    <name evidence="1" type="ORF">HR057_08610</name>
</gene>
<organism evidence="1 2">
    <name type="scientific">Calidifontibacillus erzurumensis</name>
    <dbReference type="NCBI Taxonomy" id="2741433"/>
    <lineage>
        <taxon>Bacteria</taxon>
        <taxon>Bacillati</taxon>
        <taxon>Bacillota</taxon>
        <taxon>Bacilli</taxon>
        <taxon>Bacillales</taxon>
        <taxon>Bacillaceae</taxon>
        <taxon>Calidifontibacillus/Schinkia group</taxon>
        <taxon>Calidifontibacillus</taxon>
    </lineage>
</organism>